<dbReference type="AlphaFoldDB" id="A0AA36B2P6"/>
<proteinExistence type="predicted"/>
<evidence type="ECO:0000313" key="2">
    <source>
        <dbReference type="Proteomes" id="UP001162480"/>
    </source>
</evidence>
<accession>A0AA36B2P6</accession>
<dbReference type="EMBL" id="OX597820">
    <property type="protein sequence ID" value="CAI9725787.1"/>
    <property type="molecule type" value="Genomic_DNA"/>
</dbReference>
<dbReference type="Proteomes" id="UP001162480">
    <property type="component" value="Chromosome 7"/>
</dbReference>
<sequence length="134" mass="15113">MTLYWSMMDTVAKRMDSIKEQALYSGQLKTGAKVIKYPQQLFVINMLKTRILSAVFISNCDLNPTLLDTNTPVVGYKLVLGKLGDLTSNRRRSHLNNALIDPSIDAKLCCLVQNNSDLAYQAFLRFDLVGKLLR</sequence>
<organism evidence="1 2">
    <name type="scientific">Octopus vulgaris</name>
    <name type="common">Common octopus</name>
    <dbReference type="NCBI Taxonomy" id="6645"/>
    <lineage>
        <taxon>Eukaryota</taxon>
        <taxon>Metazoa</taxon>
        <taxon>Spiralia</taxon>
        <taxon>Lophotrochozoa</taxon>
        <taxon>Mollusca</taxon>
        <taxon>Cephalopoda</taxon>
        <taxon>Coleoidea</taxon>
        <taxon>Octopodiformes</taxon>
        <taxon>Octopoda</taxon>
        <taxon>Incirrata</taxon>
        <taxon>Octopodidae</taxon>
        <taxon>Octopus</taxon>
    </lineage>
</organism>
<keyword evidence="2" id="KW-1185">Reference proteome</keyword>
<name>A0AA36B2P6_OCTVU</name>
<gene>
    <name evidence="1" type="ORF">OCTVUL_1B015324</name>
</gene>
<reference evidence="1" key="1">
    <citation type="submission" date="2023-08" db="EMBL/GenBank/DDBJ databases">
        <authorList>
            <person name="Alioto T."/>
            <person name="Alioto T."/>
            <person name="Gomez Garrido J."/>
        </authorList>
    </citation>
    <scope>NUCLEOTIDE SEQUENCE</scope>
</reference>
<evidence type="ECO:0000313" key="1">
    <source>
        <dbReference type="EMBL" id="CAI9725787.1"/>
    </source>
</evidence>
<protein>
    <submittedName>
        <fullName evidence="1">Uncharacterized protein</fullName>
    </submittedName>
</protein>